<reference evidence="2" key="1">
    <citation type="submission" date="2023-04" db="EMBL/GenBank/DDBJ databases">
        <authorList>
            <consortium name="ELIXIR-Norway"/>
        </authorList>
    </citation>
    <scope>NUCLEOTIDE SEQUENCE [LARGE SCALE GENOMIC DNA]</scope>
</reference>
<name>A0ABN8ZSF0_RANTA</name>
<evidence type="ECO:0000313" key="2">
    <source>
        <dbReference type="EMBL" id="CAI9176858.1"/>
    </source>
</evidence>
<protein>
    <submittedName>
        <fullName evidence="2">Uncharacterized protein</fullName>
    </submittedName>
</protein>
<feature type="compositionally biased region" description="Basic and acidic residues" evidence="1">
    <location>
        <begin position="16"/>
        <end position="26"/>
    </location>
</feature>
<sequence length="112" mass="12445">MPSFSFSLESSSSIRDPGRHSHHASEPCRSPGALGSGSAAAFPHVCECLGMVLPQGSQHLTCRTPAPGLIKRSHLVPLSLLPRVDRFGEFSFVVRDSYFQTYWWLYKQQPEV</sequence>
<accession>A0ABN8ZSF0</accession>
<dbReference type="EMBL" id="OX459942">
    <property type="protein sequence ID" value="CAI9176858.1"/>
    <property type="molecule type" value="Genomic_DNA"/>
</dbReference>
<proteinExistence type="predicted"/>
<keyword evidence="3" id="KW-1185">Reference proteome</keyword>
<dbReference type="Proteomes" id="UP001176941">
    <property type="component" value="Chromosome 6"/>
</dbReference>
<evidence type="ECO:0000313" key="3">
    <source>
        <dbReference type="Proteomes" id="UP001176941"/>
    </source>
</evidence>
<feature type="region of interest" description="Disordered" evidence="1">
    <location>
        <begin position="1"/>
        <end position="37"/>
    </location>
</feature>
<organism evidence="2 3">
    <name type="scientific">Rangifer tarandus platyrhynchus</name>
    <name type="common">Svalbard reindeer</name>
    <dbReference type="NCBI Taxonomy" id="3082113"/>
    <lineage>
        <taxon>Eukaryota</taxon>
        <taxon>Metazoa</taxon>
        <taxon>Chordata</taxon>
        <taxon>Craniata</taxon>
        <taxon>Vertebrata</taxon>
        <taxon>Euteleostomi</taxon>
        <taxon>Mammalia</taxon>
        <taxon>Eutheria</taxon>
        <taxon>Laurasiatheria</taxon>
        <taxon>Artiodactyla</taxon>
        <taxon>Ruminantia</taxon>
        <taxon>Pecora</taxon>
        <taxon>Cervidae</taxon>
        <taxon>Odocoileinae</taxon>
        <taxon>Rangifer</taxon>
    </lineage>
</organism>
<evidence type="ECO:0000256" key="1">
    <source>
        <dbReference type="SAM" id="MobiDB-lite"/>
    </source>
</evidence>
<gene>
    <name evidence="2" type="ORF">MRATA1EN1_LOCUS25820</name>
</gene>
<feature type="compositionally biased region" description="Low complexity" evidence="1">
    <location>
        <begin position="1"/>
        <end position="13"/>
    </location>
</feature>